<keyword evidence="1" id="KW-0732">Signal</keyword>
<evidence type="ECO:0000313" key="2">
    <source>
        <dbReference type="EMBL" id="CAG5074913.1"/>
    </source>
</evidence>
<evidence type="ECO:0000256" key="1">
    <source>
        <dbReference type="SAM" id="SignalP"/>
    </source>
</evidence>
<accession>A0ABM8UYY0</accession>
<gene>
    <name evidence="2" type="ORF">DYBT9623_05531</name>
</gene>
<feature type="chain" id="PRO_5046062735" evidence="1">
    <location>
        <begin position="20"/>
        <end position="86"/>
    </location>
</feature>
<dbReference type="EMBL" id="CAJRAU010000015">
    <property type="protein sequence ID" value="CAG5074913.1"/>
    <property type="molecule type" value="Genomic_DNA"/>
</dbReference>
<comment type="caution">
    <text evidence="2">The sequence shown here is derived from an EMBL/GenBank/DDBJ whole genome shotgun (WGS) entry which is preliminary data.</text>
</comment>
<evidence type="ECO:0000313" key="3">
    <source>
        <dbReference type="Proteomes" id="UP000679725"/>
    </source>
</evidence>
<name>A0ABM8UYY0_9BACT</name>
<sequence>MLIRLLVYFALESANLLFADVDADIIGCLCDPSNLWGVDTMLQTQKRPSFWDGLLNGIVATTYFTRFDPSIIGGSGLNFSVRDGKR</sequence>
<organism evidence="2 3">
    <name type="scientific">Dyadobacter linearis</name>
    <dbReference type="NCBI Taxonomy" id="2823330"/>
    <lineage>
        <taxon>Bacteria</taxon>
        <taxon>Pseudomonadati</taxon>
        <taxon>Bacteroidota</taxon>
        <taxon>Cytophagia</taxon>
        <taxon>Cytophagales</taxon>
        <taxon>Spirosomataceae</taxon>
        <taxon>Dyadobacter</taxon>
    </lineage>
</organism>
<reference evidence="2 3" key="1">
    <citation type="submission" date="2021-04" db="EMBL/GenBank/DDBJ databases">
        <authorList>
            <person name="Rodrigo-Torres L."/>
            <person name="Arahal R. D."/>
            <person name="Lucena T."/>
        </authorList>
    </citation>
    <scope>NUCLEOTIDE SEQUENCE [LARGE SCALE GENOMIC DNA]</scope>
    <source>
        <strain evidence="2 3">CECT 9623</strain>
    </source>
</reference>
<feature type="signal peptide" evidence="1">
    <location>
        <begin position="1"/>
        <end position="19"/>
    </location>
</feature>
<keyword evidence="3" id="KW-1185">Reference proteome</keyword>
<proteinExistence type="predicted"/>
<protein>
    <submittedName>
        <fullName evidence="2">Uncharacterized protein</fullName>
    </submittedName>
</protein>
<dbReference type="Proteomes" id="UP000679725">
    <property type="component" value="Unassembled WGS sequence"/>
</dbReference>